<proteinExistence type="predicted"/>
<dbReference type="EMBL" id="CCAG010019815">
    <property type="status" value="NOT_ANNOTATED_CDS"/>
    <property type="molecule type" value="Genomic_DNA"/>
</dbReference>
<evidence type="ECO:0000256" key="4">
    <source>
        <dbReference type="PROSITE-ProRule" id="PRU00175"/>
    </source>
</evidence>
<dbReference type="EnsemblMetazoa" id="GMOY014106.R1257">
    <property type="protein sequence ID" value="GMOY014106.P1257"/>
    <property type="gene ID" value="GMOY014106"/>
</dbReference>
<keyword evidence="2 4" id="KW-0863">Zinc-finger</keyword>
<feature type="chain" id="PRO_5046532104" description="RING-type domain-containing protein" evidence="7">
    <location>
        <begin position="23"/>
        <end position="687"/>
    </location>
</feature>
<evidence type="ECO:0000313" key="9">
    <source>
        <dbReference type="EnsemblMetazoa" id="GMOY014106.P1257"/>
    </source>
</evidence>
<dbReference type="Gene3D" id="3.30.40.10">
    <property type="entry name" value="Zinc/RING finger domain, C3HC4 (zinc finger)"/>
    <property type="match status" value="1"/>
</dbReference>
<feature type="domain" description="RING-type" evidence="8">
    <location>
        <begin position="16"/>
        <end position="57"/>
    </location>
</feature>
<keyword evidence="3" id="KW-0862">Zinc</keyword>
<evidence type="ECO:0000313" key="10">
    <source>
        <dbReference type="Proteomes" id="UP000092444"/>
    </source>
</evidence>
<feature type="region of interest" description="Disordered" evidence="6">
    <location>
        <begin position="227"/>
        <end position="255"/>
    </location>
</feature>
<evidence type="ECO:0000256" key="6">
    <source>
        <dbReference type="SAM" id="MobiDB-lite"/>
    </source>
</evidence>
<keyword evidence="7" id="KW-0732">Signal</keyword>
<accession>A0ABK9NG65</accession>
<organism evidence="9 10">
    <name type="scientific">Glossina morsitans morsitans</name>
    <name type="common">Savannah tsetse fly</name>
    <dbReference type="NCBI Taxonomy" id="37546"/>
    <lineage>
        <taxon>Eukaryota</taxon>
        <taxon>Metazoa</taxon>
        <taxon>Ecdysozoa</taxon>
        <taxon>Arthropoda</taxon>
        <taxon>Hexapoda</taxon>
        <taxon>Insecta</taxon>
        <taxon>Pterygota</taxon>
        <taxon>Neoptera</taxon>
        <taxon>Endopterygota</taxon>
        <taxon>Diptera</taxon>
        <taxon>Brachycera</taxon>
        <taxon>Muscomorpha</taxon>
        <taxon>Hippoboscoidea</taxon>
        <taxon>Glossinidae</taxon>
        <taxon>Glossina</taxon>
    </lineage>
</organism>
<dbReference type="InterPro" id="IPR001841">
    <property type="entry name" value="Znf_RING"/>
</dbReference>
<feature type="signal peptide" evidence="7">
    <location>
        <begin position="1"/>
        <end position="22"/>
    </location>
</feature>
<dbReference type="SMART" id="SM00184">
    <property type="entry name" value="RING"/>
    <property type="match status" value="1"/>
</dbReference>
<evidence type="ECO:0000256" key="2">
    <source>
        <dbReference type="ARBA" id="ARBA00022771"/>
    </source>
</evidence>
<feature type="compositionally biased region" description="Polar residues" evidence="6">
    <location>
        <begin position="227"/>
        <end position="253"/>
    </location>
</feature>
<dbReference type="Pfam" id="PF13639">
    <property type="entry name" value="zf-RING_2"/>
    <property type="match status" value="1"/>
</dbReference>
<keyword evidence="10" id="KW-1185">Reference proteome</keyword>
<dbReference type="PANTHER" id="PTHR45969:SF69">
    <property type="entry name" value="FINGER DOMAIN PROTEIN, PUTATIVE (AFU_ORTHOLOGUE AFUA_3G12190)-RELATED"/>
    <property type="match status" value="1"/>
</dbReference>
<dbReference type="Proteomes" id="UP000092444">
    <property type="component" value="Unassembled WGS sequence"/>
</dbReference>
<dbReference type="PROSITE" id="PS50089">
    <property type="entry name" value="ZF_RING_2"/>
    <property type="match status" value="1"/>
</dbReference>
<dbReference type="CDD" id="cd16448">
    <property type="entry name" value="RING-H2"/>
    <property type="match status" value="1"/>
</dbReference>
<evidence type="ECO:0000259" key="8">
    <source>
        <dbReference type="PROSITE" id="PS50089"/>
    </source>
</evidence>
<feature type="compositionally biased region" description="Low complexity" evidence="6">
    <location>
        <begin position="508"/>
        <end position="527"/>
    </location>
</feature>
<name>A0ABK9NG65_GLOMM</name>
<sequence>MYLTSFQFMMACAVICSICADAFHSLETVACITCGHIFHDVCIRNWMERSNLCPICRCFYSNIKKVYLNFDANMDGDVRNNDLKIKLQQSENTIKTLREKIEEMDKQYRDLQEEYNLAETNFLNLHKQYTELDENRKNMDMWLTEVHDVPSQTCKKSIELCRNTKLKDVNKCLPKVSSNINLFGNSSAVASTSGVNIMRPNSIFSLSPKETTRANAPCLSFAFPSTSSNSTSDGNHNKQGGSSSDNSFENNSKGIRLGSEKRVGISIINSRFALTSNPNLFDNSSAVASTSGVNIIRPNNISLSPKGTTTASTPNPFNFGALSSLHKQPTNPQIPFGFKNPISTENETHSNNALVSSQSSPYAPIKKTHPTTNAVTPSSTTGITTQSPFANIEKLFTSASSCRSLAKSNLTVLNEPISYVDGHRYSKSEKPTRYYKISDMNKLASIYAGVKLLKSSEKSPFGTPDSTPINNENLSNNIFRFGCSPNSATSDPTLEVKSITNPTTLSNCSTEAASNSTNSATYSNSMSVNGESGPADRMTDAIVTENIVIAPTSDRAVTATSTIDTGIEWPNNAFIFGGEENTKNISENPTASFGSFPFFGQAKDTTGSTLPKAENFTDHLAKPTISSNKLKPPNSYPVKKTIRKLQRNPIQDSKTRFLEASERFQFHYCTSNFPNSIEVSLSSYQVL</sequence>
<dbReference type="InterPro" id="IPR013083">
    <property type="entry name" value="Znf_RING/FYVE/PHD"/>
</dbReference>
<dbReference type="PANTHER" id="PTHR45969">
    <property type="entry name" value="RING ZINC FINGER PROTEIN-RELATED"/>
    <property type="match status" value="1"/>
</dbReference>
<evidence type="ECO:0000256" key="1">
    <source>
        <dbReference type="ARBA" id="ARBA00022723"/>
    </source>
</evidence>
<protein>
    <recommendedName>
        <fullName evidence="8">RING-type domain-containing protein</fullName>
    </recommendedName>
</protein>
<evidence type="ECO:0000256" key="7">
    <source>
        <dbReference type="SAM" id="SignalP"/>
    </source>
</evidence>
<keyword evidence="1" id="KW-0479">Metal-binding</keyword>
<evidence type="ECO:0000256" key="3">
    <source>
        <dbReference type="ARBA" id="ARBA00022833"/>
    </source>
</evidence>
<reference evidence="9" key="1">
    <citation type="submission" date="2025-05" db="UniProtKB">
        <authorList>
            <consortium name="EnsemblMetazoa"/>
        </authorList>
    </citation>
    <scope>IDENTIFICATION</scope>
    <source>
        <strain evidence="9">Yale</strain>
    </source>
</reference>
<feature type="coiled-coil region" evidence="5">
    <location>
        <begin position="80"/>
        <end position="128"/>
    </location>
</feature>
<evidence type="ECO:0000256" key="5">
    <source>
        <dbReference type="SAM" id="Coils"/>
    </source>
</evidence>
<keyword evidence="5" id="KW-0175">Coiled coil</keyword>
<feature type="region of interest" description="Disordered" evidence="6">
    <location>
        <begin position="508"/>
        <end position="534"/>
    </location>
</feature>
<dbReference type="SUPFAM" id="SSF57850">
    <property type="entry name" value="RING/U-box"/>
    <property type="match status" value="1"/>
</dbReference>